<dbReference type="GO" id="GO:0006508">
    <property type="term" value="P:proteolysis"/>
    <property type="evidence" value="ECO:0007669"/>
    <property type="project" value="InterPro"/>
</dbReference>
<dbReference type="InterPro" id="IPR029058">
    <property type="entry name" value="AB_hydrolase_fold"/>
</dbReference>
<dbReference type="InterPro" id="IPR006311">
    <property type="entry name" value="TAT_signal"/>
</dbReference>
<evidence type="ECO:0000259" key="3">
    <source>
        <dbReference type="Pfam" id="PF12146"/>
    </source>
</evidence>
<dbReference type="RefSeq" id="WP_226610690.1">
    <property type="nucleotide sequence ID" value="NZ_JAJAQI010000030.1"/>
</dbReference>
<dbReference type="PROSITE" id="PS51318">
    <property type="entry name" value="TAT"/>
    <property type="match status" value="1"/>
</dbReference>
<feature type="domain" description="Serine aminopeptidase S33" evidence="3">
    <location>
        <begin position="155"/>
        <end position="255"/>
    </location>
</feature>
<comment type="caution">
    <text evidence="4">The sequence shown here is derived from an EMBL/GenBank/DDBJ whole genome shotgun (WGS) entry which is preliminary data.</text>
</comment>
<keyword evidence="1" id="KW-0378">Hydrolase</keyword>
<dbReference type="Proteomes" id="UP001139311">
    <property type="component" value="Unassembled WGS sequence"/>
</dbReference>
<evidence type="ECO:0000313" key="4">
    <source>
        <dbReference type="EMBL" id="MCB4823678.1"/>
    </source>
</evidence>
<proteinExistence type="predicted"/>
<dbReference type="GO" id="GO:0016042">
    <property type="term" value="P:lipid catabolic process"/>
    <property type="evidence" value="ECO:0007669"/>
    <property type="project" value="InterPro"/>
</dbReference>
<dbReference type="GO" id="GO:0004252">
    <property type="term" value="F:serine-type endopeptidase activity"/>
    <property type="evidence" value="ECO:0007669"/>
    <property type="project" value="InterPro"/>
</dbReference>
<dbReference type="InterPro" id="IPR002471">
    <property type="entry name" value="Pept_S9_AS"/>
</dbReference>
<feature type="chain" id="PRO_5040753146" evidence="2">
    <location>
        <begin position="37"/>
        <end position="421"/>
    </location>
</feature>
<organism evidence="4 5">
    <name type="scientific">Roseicella aerolata</name>
    <dbReference type="NCBI Taxonomy" id="2883479"/>
    <lineage>
        <taxon>Bacteria</taxon>
        <taxon>Pseudomonadati</taxon>
        <taxon>Pseudomonadota</taxon>
        <taxon>Alphaproteobacteria</taxon>
        <taxon>Acetobacterales</taxon>
        <taxon>Roseomonadaceae</taxon>
        <taxon>Roseicella</taxon>
    </lineage>
</organism>
<evidence type="ECO:0000256" key="1">
    <source>
        <dbReference type="ARBA" id="ARBA00022801"/>
    </source>
</evidence>
<feature type="signal peptide" evidence="2">
    <location>
        <begin position="1"/>
        <end position="36"/>
    </location>
</feature>
<dbReference type="EMBL" id="JAJAQI010000030">
    <property type="protein sequence ID" value="MCB4823678.1"/>
    <property type="molecule type" value="Genomic_DNA"/>
</dbReference>
<dbReference type="PANTHER" id="PTHR34853">
    <property type="match status" value="1"/>
</dbReference>
<evidence type="ECO:0000313" key="5">
    <source>
        <dbReference type="Proteomes" id="UP001139311"/>
    </source>
</evidence>
<dbReference type="SUPFAM" id="SSF53474">
    <property type="entry name" value="alpha/beta-Hydrolases"/>
    <property type="match status" value="1"/>
</dbReference>
<dbReference type="AlphaFoldDB" id="A0A9X1IHW9"/>
<protein>
    <submittedName>
        <fullName evidence="4">Prolyl oligopeptidase family serine peptidase</fullName>
    </submittedName>
</protein>
<dbReference type="InterPro" id="IPR005152">
    <property type="entry name" value="Lipase_secreted"/>
</dbReference>
<name>A0A9X1IHW9_9PROT</name>
<sequence>MSKDQSPHGVNRRQMASAAASLGLGAVALASSPAAAQPASAQSATAQPTSGGVSHRLIARWDTERLNRILSADTPAFSGLPVTYSPARNAVRLYRVSYPSVVPERGNRPVILTGLVALPETSQTTLPLLSYQHGTVYGKQEVPSFPEQSPETGLMIAQFAGQGYALIGADYIGMGESTEPQGYMVKGSHQQATADFITAARAVLRANGLSDSRLFLAGWSQGGYVTMALLERLEQIGMPVQAAATASAPVDPWVALNGFLNFPRPIDAPWITTLFILSSFSFENYYGAPGLARSILKPEHYDLCLRAYQGQAVDPAQVPTDLRSLVADAYFDPRFFAESGFGRLMAANQAYRWVIRTPVRNHYGERDEVISIGLGRLAMEFQRAIGNDKVEAVSTGPTSHRGTFTRAVPDWKTWFDTLAGG</sequence>
<gene>
    <name evidence="4" type="ORF">LHA35_18270</name>
</gene>
<dbReference type="PROSITE" id="PS00708">
    <property type="entry name" value="PRO_ENDOPEP_SER"/>
    <property type="match status" value="1"/>
</dbReference>
<keyword evidence="2" id="KW-0732">Signal</keyword>
<dbReference type="Pfam" id="PF12146">
    <property type="entry name" value="Hydrolase_4"/>
    <property type="match status" value="1"/>
</dbReference>
<dbReference type="PIRSF" id="PIRSF029171">
    <property type="entry name" value="Esterase_LipA"/>
    <property type="match status" value="1"/>
</dbReference>
<keyword evidence="5" id="KW-1185">Reference proteome</keyword>
<evidence type="ECO:0000256" key="2">
    <source>
        <dbReference type="SAM" id="SignalP"/>
    </source>
</evidence>
<dbReference type="PANTHER" id="PTHR34853:SF1">
    <property type="entry name" value="LIPASE 5"/>
    <property type="match status" value="1"/>
</dbReference>
<dbReference type="InterPro" id="IPR022742">
    <property type="entry name" value="Hydrolase_4"/>
</dbReference>
<dbReference type="Gene3D" id="3.40.50.1820">
    <property type="entry name" value="alpha/beta hydrolase"/>
    <property type="match status" value="1"/>
</dbReference>
<reference evidence="4" key="1">
    <citation type="submission" date="2021-10" db="EMBL/GenBank/DDBJ databases">
        <title>Roseicella aerolatum sp. nov., isolated from aerosols of e-waste dismantling site.</title>
        <authorList>
            <person name="Qin T."/>
        </authorList>
    </citation>
    <scope>NUCLEOTIDE SEQUENCE</scope>
    <source>
        <strain evidence="4">GB24</strain>
    </source>
</reference>
<dbReference type="GO" id="GO:0004806">
    <property type="term" value="F:triacylglycerol lipase activity"/>
    <property type="evidence" value="ECO:0007669"/>
    <property type="project" value="InterPro"/>
</dbReference>
<accession>A0A9X1IHW9</accession>